<keyword evidence="6 10" id="KW-1133">Transmembrane helix</keyword>
<dbReference type="InParanoid" id="A0A7R8YVH1"/>
<evidence type="ECO:0000256" key="1">
    <source>
        <dbReference type="ARBA" id="ARBA00004651"/>
    </source>
</evidence>
<name>A0A7R8YVH1_HERIL</name>
<keyword evidence="7 10" id="KW-0472">Membrane</keyword>
<keyword evidence="5" id="KW-0552">Olfaction</keyword>
<reference evidence="11 12" key="1">
    <citation type="submission" date="2020-11" db="EMBL/GenBank/DDBJ databases">
        <authorList>
            <person name="Wallbank WR R."/>
            <person name="Pardo Diaz C."/>
            <person name="Kozak K."/>
            <person name="Martin S."/>
            <person name="Jiggins C."/>
            <person name="Moest M."/>
            <person name="Warren A I."/>
            <person name="Generalovic N T."/>
            <person name="Byers J.R.P. K."/>
            <person name="Montejo-Kovacevich G."/>
            <person name="Yen C E."/>
        </authorList>
    </citation>
    <scope>NUCLEOTIDE SEQUENCE [LARGE SCALE GENOMIC DNA]</scope>
</reference>
<feature type="transmembrane region" description="Helical" evidence="10">
    <location>
        <begin position="81"/>
        <end position="101"/>
    </location>
</feature>
<protein>
    <recommendedName>
        <fullName evidence="13">Odorant receptor</fullName>
    </recommendedName>
</protein>
<evidence type="ECO:0000256" key="7">
    <source>
        <dbReference type="ARBA" id="ARBA00023136"/>
    </source>
</evidence>
<dbReference type="Proteomes" id="UP000594454">
    <property type="component" value="Chromosome 3"/>
</dbReference>
<keyword evidence="2" id="KW-1003">Cell membrane</keyword>
<feature type="transmembrane region" description="Helical" evidence="10">
    <location>
        <begin position="208"/>
        <end position="230"/>
    </location>
</feature>
<feature type="transmembrane region" description="Helical" evidence="10">
    <location>
        <begin position="298"/>
        <end position="317"/>
    </location>
</feature>
<dbReference type="GO" id="GO:0004984">
    <property type="term" value="F:olfactory receptor activity"/>
    <property type="evidence" value="ECO:0007669"/>
    <property type="project" value="InterPro"/>
</dbReference>
<evidence type="ECO:0000256" key="5">
    <source>
        <dbReference type="ARBA" id="ARBA00022725"/>
    </source>
</evidence>
<evidence type="ECO:0000313" key="11">
    <source>
        <dbReference type="EMBL" id="CAD7085756.1"/>
    </source>
</evidence>
<keyword evidence="9" id="KW-0807">Transducer</keyword>
<dbReference type="GO" id="GO:0005549">
    <property type="term" value="F:odorant binding"/>
    <property type="evidence" value="ECO:0007669"/>
    <property type="project" value="InterPro"/>
</dbReference>
<evidence type="ECO:0000256" key="2">
    <source>
        <dbReference type="ARBA" id="ARBA00022475"/>
    </source>
</evidence>
<dbReference type="FunCoup" id="A0A7R8YVH1">
    <property type="interactions" value="22"/>
</dbReference>
<gene>
    <name evidence="11" type="ORF">HERILL_LOCUS8576</name>
</gene>
<dbReference type="AlphaFoldDB" id="A0A7R8YVH1"/>
<dbReference type="OMA" id="YMTIAVI"/>
<comment type="subcellular location">
    <subcellularLocation>
        <location evidence="1">Cell membrane</location>
        <topology evidence="1">Multi-pass membrane protein</topology>
    </subcellularLocation>
</comment>
<evidence type="ECO:0000256" key="10">
    <source>
        <dbReference type="SAM" id="Phobius"/>
    </source>
</evidence>
<proteinExistence type="predicted"/>
<keyword evidence="8" id="KW-0675">Receptor</keyword>
<dbReference type="InterPro" id="IPR004117">
    <property type="entry name" value="7tm6_olfct_rcpt"/>
</dbReference>
<dbReference type="Pfam" id="PF02949">
    <property type="entry name" value="7tm_6"/>
    <property type="match status" value="1"/>
</dbReference>
<dbReference type="OrthoDB" id="6597368at2759"/>
<evidence type="ECO:0000256" key="9">
    <source>
        <dbReference type="ARBA" id="ARBA00023224"/>
    </source>
</evidence>
<feature type="transmembrane region" description="Helical" evidence="10">
    <location>
        <begin position="236"/>
        <end position="256"/>
    </location>
</feature>
<keyword evidence="4 10" id="KW-0812">Transmembrane</keyword>
<evidence type="ECO:0000256" key="3">
    <source>
        <dbReference type="ARBA" id="ARBA00022606"/>
    </source>
</evidence>
<organism evidence="11 12">
    <name type="scientific">Hermetia illucens</name>
    <name type="common">Black soldier fly</name>
    <dbReference type="NCBI Taxonomy" id="343691"/>
    <lineage>
        <taxon>Eukaryota</taxon>
        <taxon>Metazoa</taxon>
        <taxon>Ecdysozoa</taxon>
        <taxon>Arthropoda</taxon>
        <taxon>Hexapoda</taxon>
        <taxon>Insecta</taxon>
        <taxon>Pterygota</taxon>
        <taxon>Neoptera</taxon>
        <taxon>Endopterygota</taxon>
        <taxon>Diptera</taxon>
        <taxon>Brachycera</taxon>
        <taxon>Stratiomyomorpha</taxon>
        <taxon>Stratiomyidae</taxon>
        <taxon>Hermetiinae</taxon>
        <taxon>Hermetia</taxon>
    </lineage>
</organism>
<accession>A0A7R8YVH1</accession>
<dbReference type="EMBL" id="LR899011">
    <property type="protein sequence ID" value="CAD7085756.1"/>
    <property type="molecule type" value="Genomic_DNA"/>
</dbReference>
<keyword evidence="12" id="KW-1185">Reference proteome</keyword>
<evidence type="ECO:0008006" key="13">
    <source>
        <dbReference type="Google" id="ProtNLM"/>
    </source>
</evidence>
<evidence type="ECO:0000313" key="12">
    <source>
        <dbReference type="Proteomes" id="UP000594454"/>
    </source>
</evidence>
<dbReference type="PANTHER" id="PTHR21137">
    <property type="entry name" value="ODORANT RECEPTOR"/>
    <property type="match status" value="1"/>
</dbReference>
<dbReference type="GO" id="GO:0005886">
    <property type="term" value="C:plasma membrane"/>
    <property type="evidence" value="ECO:0007669"/>
    <property type="project" value="UniProtKB-SubCell"/>
</dbReference>
<sequence length="331" mass="37827">MLNIVITILYPTTFTVQIFLTENVKQLLEALTLTTTNILIYNRNLLPLHDYLSTLDSRSQDILQHDLLQNMVDKSTRLVRIYYLLCIGTGIINEIATFLSSTQRLVYPAWFPFDWKNSETNYAIIHVYQFTGIIIGIVQSATSNTFPALYLAALTAHIQALAMRIRSIGSKPDKSSDENYEELITCVRDYQILTEYHLVVQNVTSYGLLLQFFATGVVTCITAVYVLFANGTLFDTLYLVLYLICVLLQILMSCYYGQELMYETSFITDAIYMCNWIEQSPQFKKILIMFMQMTQRQMVIKAGGMVVVNLSSFMSLIKSSYSLFAVLVKVT</sequence>
<dbReference type="GO" id="GO:0007165">
    <property type="term" value="P:signal transduction"/>
    <property type="evidence" value="ECO:0007669"/>
    <property type="project" value="UniProtKB-KW"/>
</dbReference>
<evidence type="ECO:0000256" key="6">
    <source>
        <dbReference type="ARBA" id="ARBA00022989"/>
    </source>
</evidence>
<dbReference type="PANTHER" id="PTHR21137:SF35">
    <property type="entry name" value="ODORANT RECEPTOR 19A-RELATED"/>
    <property type="match status" value="1"/>
</dbReference>
<evidence type="ECO:0000256" key="4">
    <source>
        <dbReference type="ARBA" id="ARBA00022692"/>
    </source>
</evidence>
<evidence type="ECO:0000256" key="8">
    <source>
        <dbReference type="ARBA" id="ARBA00023170"/>
    </source>
</evidence>
<keyword evidence="3" id="KW-0716">Sensory transduction</keyword>